<feature type="compositionally biased region" description="Polar residues" evidence="1">
    <location>
        <begin position="193"/>
        <end position="204"/>
    </location>
</feature>
<keyword evidence="3" id="KW-1185">Reference proteome</keyword>
<proteinExistence type="predicted"/>
<evidence type="ECO:0000313" key="2">
    <source>
        <dbReference type="EMBL" id="GIF61534.1"/>
    </source>
</evidence>
<protein>
    <recommendedName>
        <fullName evidence="4">Sigma-70-like protein</fullName>
    </recommendedName>
</protein>
<evidence type="ECO:0008006" key="4">
    <source>
        <dbReference type="Google" id="ProtNLM"/>
    </source>
</evidence>
<dbReference type="RefSeq" id="WP_239091261.1">
    <property type="nucleotide sequence ID" value="NZ_BAAALU010000005.1"/>
</dbReference>
<feature type="region of interest" description="Disordered" evidence="1">
    <location>
        <begin position="190"/>
        <end position="228"/>
    </location>
</feature>
<accession>A0ABQ4CFI4</accession>
<dbReference type="Proteomes" id="UP000624325">
    <property type="component" value="Unassembled WGS sequence"/>
</dbReference>
<name>A0ABQ4CFI4_9ACTN</name>
<sequence length="228" mass="25204">MTDNTSKPRSTRKKRAKRFVEASEFDAFARRILRAYGRRVAAGDIEALTSLVDLAAEVDAVTRLAVVSLRKPPYRYSWDEIGKRLGVTRQAAQARFGERTDRPGAMDARLVQAGQLVTVATLAEVFADHYPGRPARSVCPGCGFRYTDDITECPSLAVARPLLYRRRAEDQKAIGRLTGDQLDYLIGTRSARKQGSTARRTFNPNRPPEQGTPSLFPIVVNGGGGRHD</sequence>
<organism evidence="2 3">
    <name type="scientific">Asanoa iriomotensis</name>
    <dbReference type="NCBI Taxonomy" id="234613"/>
    <lineage>
        <taxon>Bacteria</taxon>
        <taxon>Bacillati</taxon>
        <taxon>Actinomycetota</taxon>
        <taxon>Actinomycetes</taxon>
        <taxon>Micromonosporales</taxon>
        <taxon>Micromonosporaceae</taxon>
        <taxon>Asanoa</taxon>
    </lineage>
</organism>
<reference evidence="2 3" key="1">
    <citation type="submission" date="2021-01" db="EMBL/GenBank/DDBJ databases">
        <title>Whole genome shotgun sequence of Asanoa iriomotensis NBRC 100142.</title>
        <authorList>
            <person name="Komaki H."/>
            <person name="Tamura T."/>
        </authorList>
    </citation>
    <scope>NUCLEOTIDE SEQUENCE [LARGE SCALE GENOMIC DNA]</scope>
    <source>
        <strain evidence="2 3">NBRC 100142</strain>
    </source>
</reference>
<gene>
    <name evidence="2" type="ORF">Air01nite_76290</name>
</gene>
<comment type="caution">
    <text evidence="2">The sequence shown here is derived from an EMBL/GenBank/DDBJ whole genome shotgun (WGS) entry which is preliminary data.</text>
</comment>
<evidence type="ECO:0000256" key="1">
    <source>
        <dbReference type="SAM" id="MobiDB-lite"/>
    </source>
</evidence>
<evidence type="ECO:0000313" key="3">
    <source>
        <dbReference type="Proteomes" id="UP000624325"/>
    </source>
</evidence>
<dbReference type="EMBL" id="BONC01000110">
    <property type="protein sequence ID" value="GIF61534.1"/>
    <property type="molecule type" value="Genomic_DNA"/>
</dbReference>